<name>A0A9E8YZM5_9STRA</name>
<sequence length="398" mass="46474">MFKYQIWSWLKAGIMDSTENNSSEINEMGTPQGGVLSPLLMNIALHGMENYVTKNYGRDKIKVIRYADAFAVFGRTLKDVQEAEKLVKEFLEPVGLNLSMEKTCIGHSMEKKLGTSGPIGLDFFSFHFYNVKCSRHRGVKNTRGVTQPFRLITHPSRKAVANHKKVISKILVEYKGAPLGRVIERLSSRIKGWTWYHSVTQSTKMFSKMDNWIWHKLWAWAKRRYRGAENAKLKCFSVKGWNFGYINKDKTAIILDRDDQTKVRKFVKIKANASIYDGNLIYFAERLSFTNLRIKSLRNLIVKQKYSCSHCGFLTMLLNCIMFWIKMAIARRKFVLFTDTVTIKFIQLIKNFFFFFSNVKKLLPGSSRMKEDFHVRFWTRGVRLVTVPRLNHYHILEL</sequence>
<dbReference type="CDD" id="cd01651">
    <property type="entry name" value="RT_G2_intron"/>
    <property type="match status" value="1"/>
</dbReference>
<reference evidence="2" key="1">
    <citation type="submission" date="2022-04" db="EMBL/GenBank/DDBJ databases">
        <title>A new insight into Amicula, a genus of tiny marine littoral diatoms with the description of two new tropical species and the largest mitogenome known for a stramenopile.</title>
        <authorList>
            <person name="Gastineau R."/>
            <person name="Li C."/>
            <person name="Ashworth M.P."/>
            <person name="Witkowski A."/>
            <person name="Turmel M."/>
            <person name="Gorecka E."/>
            <person name="Frankovich T.A."/>
            <person name="Wachnicka A."/>
            <person name="Lobban C.S."/>
            <person name="Theriot E.C."/>
            <person name="Otis C."/>
            <person name="Dabek P."/>
            <person name="Binczewska A."/>
            <person name="Lemieux C."/>
        </authorList>
    </citation>
    <scope>NUCLEOTIDE SEQUENCE</scope>
    <source>
        <strain evidence="2">GU52X-4 cfCalB7</strain>
    </source>
</reference>
<dbReference type="InterPro" id="IPR013597">
    <property type="entry name" value="Mat_intron_G2"/>
</dbReference>
<feature type="domain" description="Reverse transcriptase" evidence="1">
    <location>
        <begin position="1"/>
        <end position="117"/>
    </location>
</feature>
<organism evidence="2">
    <name type="scientific">Amicula sp. isolate GU52X-4 cfCalB7</name>
    <dbReference type="NCBI Taxonomy" id="3003489"/>
    <lineage>
        <taxon>Eukaryota</taxon>
        <taxon>Sar</taxon>
        <taxon>Stramenopiles</taxon>
        <taxon>Ochrophyta</taxon>
        <taxon>Bacillariophyta</taxon>
        <taxon>Bacillariophyceae</taxon>
        <taxon>Bacillariophycidae</taxon>
        <taxon>Naviculales</taxon>
        <taxon>Naviculaceae</taxon>
        <taxon>Amicula</taxon>
    </lineage>
</organism>
<dbReference type="InterPro" id="IPR000477">
    <property type="entry name" value="RT_dom"/>
</dbReference>
<dbReference type="Pfam" id="PF08388">
    <property type="entry name" value="GIIM"/>
    <property type="match status" value="1"/>
</dbReference>
<dbReference type="SUPFAM" id="SSF56672">
    <property type="entry name" value="DNA/RNA polymerases"/>
    <property type="match status" value="1"/>
</dbReference>
<dbReference type="InterPro" id="IPR043502">
    <property type="entry name" value="DNA/RNA_pol_sf"/>
</dbReference>
<evidence type="ECO:0000313" key="2">
    <source>
        <dbReference type="EMBL" id="WAK85041.1"/>
    </source>
</evidence>
<dbReference type="PANTHER" id="PTHR34047:SF8">
    <property type="entry name" value="PROTEIN YKFC"/>
    <property type="match status" value="1"/>
</dbReference>
<dbReference type="PANTHER" id="PTHR34047">
    <property type="entry name" value="NUCLEAR INTRON MATURASE 1, MITOCHONDRIAL-RELATED"/>
    <property type="match status" value="1"/>
</dbReference>
<keyword evidence="2" id="KW-0496">Mitochondrion</keyword>
<proteinExistence type="predicted"/>
<dbReference type="PROSITE" id="PS50878">
    <property type="entry name" value="RT_POL"/>
    <property type="match status" value="1"/>
</dbReference>
<accession>A0A9E8YZM5</accession>
<geneLocation type="mitochondrion" evidence="2"/>
<dbReference type="Pfam" id="PF00078">
    <property type="entry name" value="RVT_1"/>
    <property type="match status" value="1"/>
</dbReference>
<gene>
    <name evidence="2" type="primary">orf398</name>
</gene>
<dbReference type="AlphaFoldDB" id="A0A9E8YZM5"/>
<dbReference type="InterPro" id="IPR051083">
    <property type="entry name" value="GrpII_Intron_Splice-Mob/Def"/>
</dbReference>
<protein>
    <recommendedName>
        <fullName evidence="1">Reverse transcriptase domain-containing protein</fullName>
    </recommendedName>
</protein>
<dbReference type="EMBL" id="ON390794">
    <property type="protein sequence ID" value="WAK85041.1"/>
    <property type="molecule type" value="Genomic_DNA"/>
</dbReference>
<evidence type="ECO:0000259" key="1">
    <source>
        <dbReference type="PROSITE" id="PS50878"/>
    </source>
</evidence>